<evidence type="ECO:0000313" key="4">
    <source>
        <dbReference type="Proteomes" id="UP000254134"/>
    </source>
</evidence>
<keyword evidence="1" id="KW-0472">Membrane</keyword>
<comment type="caution">
    <text evidence="3">The sequence shown here is derived from an EMBL/GenBank/DDBJ whole genome shotgun (WGS) entry which is preliminary data.</text>
</comment>
<proteinExistence type="predicted"/>
<dbReference type="EMBL" id="QQZY01000005">
    <property type="protein sequence ID" value="RDI74040.1"/>
    <property type="molecule type" value="Genomic_DNA"/>
</dbReference>
<organism evidence="3 4">
    <name type="scientific">Gaiella occulta</name>
    <dbReference type="NCBI Taxonomy" id="1002870"/>
    <lineage>
        <taxon>Bacteria</taxon>
        <taxon>Bacillati</taxon>
        <taxon>Actinomycetota</taxon>
        <taxon>Thermoleophilia</taxon>
        <taxon>Gaiellales</taxon>
        <taxon>Gaiellaceae</taxon>
        <taxon>Gaiella</taxon>
    </lineage>
</organism>
<feature type="domain" description="Putative Flp pilus-assembly TadG-like N-terminal" evidence="2">
    <location>
        <begin position="10"/>
        <end position="56"/>
    </location>
</feature>
<keyword evidence="4" id="KW-1185">Reference proteome</keyword>
<accession>A0A7M2YWD1</accession>
<dbReference type="Proteomes" id="UP000254134">
    <property type="component" value="Unassembled WGS sequence"/>
</dbReference>
<feature type="transmembrane region" description="Helical" evidence="1">
    <location>
        <begin position="12"/>
        <end position="38"/>
    </location>
</feature>
<sequence>MRQLRRDERGSVLVVVAVAVPTLMVIMAMAIDFGNWWVHKRQLQNRVDAAALAAGVAYGTLFKDCATSPDATGAAITNVAKQYAGVGSSYNASVNDPAKLTVKVNATSLDTADGSAGGPCSAHAADDISPAGSYWTEVAARENRVASFFAGFGVPTPTIAARARVALMRASSASGMRPFVLADAAAVSCVSATYPNGTVALARVGGSTTQWSGTPSFTMPGADAPISIKVGCGSGAPSYPQSAYVTRVQTSGQQPRLTNIRLQPAAASSCTNGNPYFIPRNGAPCQMTVTATVSFANSNNQFVRAQVGNDNPFNLTHGSGNDWSGTFTVNPRTGVGPNGAQPVKILARNTANGSYSTIGEARIQAGTAANQGPIANVVLQNYARATGQPLGQITVTLRGLNPNEVVTPDAGADCGSGNLSSQFDNGCSGPFQIKSGTAPCRTTAPFDCLGGIGDGELSTLSDGNDNSNYNRRWAPGSSCTANRWPSNISPGDPRLVTVFLTDALPAKQDGNDEYPITGFGAFYVTGWDGAPSRCNGQNDPRPDDAASGAVWGHFLKLVLPSANGTAGTEPCNPGDSAACVAVLVR</sequence>
<dbReference type="AlphaFoldDB" id="A0A7M2YWD1"/>
<gene>
    <name evidence="3" type="ORF">Gocc_2137</name>
</gene>
<dbReference type="InterPro" id="IPR028087">
    <property type="entry name" value="Tad_N"/>
</dbReference>
<reference evidence="4" key="2">
    <citation type="journal article" date="2019" name="MicrobiologyOpen">
        <title>High-quality draft genome sequence of Gaiella occulta isolated from a 150 meter deep mineral water borehole and comparison with the genome sequences of other deep-branching lineages of the phylum Actinobacteria.</title>
        <authorList>
            <person name="Severino R."/>
            <person name="Froufe H.J.C."/>
            <person name="Barroso C."/>
            <person name="Albuquerque L."/>
            <person name="Lobo-da-Cunha A."/>
            <person name="da Costa M.S."/>
            <person name="Egas C."/>
        </authorList>
    </citation>
    <scope>NUCLEOTIDE SEQUENCE [LARGE SCALE GENOMIC DNA]</scope>
    <source>
        <strain evidence="4">F2-233</strain>
    </source>
</reference>
<keyword evidence="1" id="KW-0812">Transmembrane</keyword>
<evidence type="ECO:0000256" key="1">
    <source>
        <dbReference type="SAM" id="Phobius"/>
    </source>
</evidence>
<name>A0A7M2YWD1_9ACTN</name>
<evidence type="ECO:0000313" key="3">
    <source>
        <dbReference type="EMBL" id="RDI74040.1"/>
    </source>
</evidence>
<evidence type="ECO:0000259" key="2">
    <source>
        <dbReference type="Pfam" id="PF13400"/>
    </source>
</evidence>
<dbReference type="Pfam" id="PF13400">
    <property type="entry name" value="Tad"/>
    <property type="match status" value="1"/>
</dbReference>
<protein>
    <submittedName>
        <fullName evidence="3">Putative Flp pilus-assembly TadE/G-like</fullName>
    </submittedName>
</protein>
<keyword evidence="1" id="KW-1133">Transmembrane helix</keyword>
<reference evidence="3 4" key="1">
    <citation type="submission" date="2018-07" db="EMBL/GenBank/DDBJ databases">
        <title>High-quality-draft genome sequence of Gaiella occulta.</title>
        <authorList>
            <person name="Severino R."/>
            <person name="Froufe H.J.C."/>
            <person name="Rainey F.A."/>
            <person name="Barroso C."/>
            <person name="Albuquerque L."/>
            <person name="Lobo-Da-Cunha A."/>
            <person name="Da Costa M.S."/>
            <person name="Egas C."/>
        </authorList>
    </citation>
    <scope>NUCLEOTIDE SEQUENCE [LARGE SCALE GENOMIC DNA]</scope>
    <source>
        <strain evidence="3 4">F2-233</strain>
    </source>
</reference>